<dbReference type="GO" id="GO:0005886">
    <property type="term" value="C:plasma membrane"/>
    <property type="evidence" value="ECO:0007669"/>
    <property type="project" value="UniProtKB-SubCell"/>
</dbReference>
<dbReference type="PROSITE" id="PS51012">
    <property type="entry name" value="ABC_TM2"/>
    <property type="match status" value="1"/>
</dbReference>
<name>A0A9J6ZJU2_9BACL</name>
<evidence type="ECO:0000256" key="6">
    <source>
        <dbReference type="ARBA" id="ARBA00022989"/>
    </source>
</evidence>
<accession>A0A9J6ZJU2</accession>
<evidence type="ECO:0000256" key="3">
    <source>
        <dbReference type="ARBA" id="ARBA00022448"/>
    </source>
</evidence>
<sequence>MNKWIYIVIFRMRYMLKSPANIVLLFIMPIAFSLIYGNLNFGEGSTAPPKVAIVVAQNELGQETAKLLSLNPQYDWVVTQFEEARELVAEQQVIAAVIVPDDLTVRLSEGNALFDVIVNKKVEQYIALANIVSSTSNNLYNLNGILQEIDETALIEAIRTMNNQHIVQVNEVTYGQYVAEQSSGGKEAASLTLTEESLSMNATLAIGFSIMFMMFALSGSAAIIHNERRDYTWQRLTTTPATGGSIVGGYITSFWLIGWLQFAIIMIFMSIVFGTSWGNLILLIPFVSIMILTIVAYSMMMATVVRSKKQADAVNSIIIVSTCMLGGVYWPVEIMPQFMQFIANFIPQYWMIQGLENIMLDQTSGLTSWQPWAVLCGISGAFLAIAIRQLTKEQRV</sequence>
<dbReference type="InterPro" id="IPR013525">
    <property type="entry name" value="ABC2_TM"/>
</dbReference>
<proteinExistence type="inferred from homology"/>
<dbReference type="InterPro" id="IPR047817">
    <property type="entry name" value="ABC2_TM_bact-type"/>
</dbReference>
<evidence type="ECO:0000256" key="1">
    <source>
        <dbReference type="ARBA" id="ARBA00004651"/>
    </source>
</evidence>
<comment type="subcellular location">
    <subcellularLocation>
        <location evidence="1">Cell membrane</location>
        <topology evidence="1">Multi-pass membrane protein</topology>
    </subcellularLocation>
</comment>
<comment type="similarity">
    <text evidence="2">Belongs to the ABC-2 integral membrane protein family.</text>
</comment>
<gene>
    <name evidence="10" type="ORF">NAG76_09340</name>
</gene>
<keyword evidence="6 8" id="KW-1133">Transmembrane helix</keyword>
<dbReference type="AlphaFoldDB" id="A0A9J6ZJU2"/>
<protein>
    <submittedName>
        <fullName evidence="10">ABC transporter permease</fullName>
    </submittedName>
</protein>
<feature type="transmembrane region" description="Helical" evidence="8">
    <location>
        <begin position="20"/>
        <end position="39"/>
    </location>
</feature>
<dbReference type="PANTHER" id="PTHR30294:SF45">
    <property type="entry name" value="LINEARMYCIN RESISTANCE PERMEASE PROTEIN LNRN"/>
    <property type="match status" value="1"/>
</dbReference>
<keyword evidence="7 8" id="KW-0472">Membrane</keyword>
<organism evidence="10 11">
    <name type="scientific">Candidatus Pristimantibacillus lignocellulolyticus</name>
    <dbReference type="NCBI Taxonomy" id="2994561"/>
    <lineage>
        <taxon>Bacteria</taxon>
        <taxon>Bacillati</taxon>
        <taxon>Bacillota</taxon>
        <taxon>Bacilli</taxon>
        <taxon>Bacillales</taxon>
        <taxon>Paenibacillaceae</taxon>
        <taxon>Candidatus Pristimantibacillus</taxon>
    </lineage>
</organism>
<evidence type="ECO:0000256" key="4">
    <source>
        <dbReference type="ARBA" id="ARBA00022475"/>
    </source>
</evidence>
<evidence type="ECO:0000256" key="5">
    <source>
        <dbReference type="ARBA" id="ARBA00022692"/>
    </source>
</evidence>
<evidence type="ECO:0000259" key="9">
    <source>
        <dbReference type="PROSITE" id="PS51012"/>
    </source>
</evidence>
<feature type="domain" description="ABC transmembrane type-2" evidence="9">
    <location>
        <begin position="159"/>
        <end position="393"/>
    </location>
</feature>
<dbReference type="InterPro" id="IPR051449">
    <property type="entry name" value="ABC-2_transporter_component"/>
</dbReference>
<keyword evidence="4" id="KW-1003">Cell membrane</keyword>
<dbReference type="GO" id="GO:0140359">
    <property type="term" value="F:ABC-type transporter activity"/>
    <property type="evidence" value="ECO:0007669"/>
    <property type="project" value="InterPro"/>
</dbReference>
<dbReference type="EMBL" id="CP097899">
    <property type="protein sequence ID" value="URN96398.1"/>
    <property type="molecule type" value="Genomic_DNA"/>
</dbReference>
<evidence type="ECO:0000256" key="2">
    <source>
        <dbReference type="ARBA" id="ARBA00007783"/>
    </source>
</evidence>
<evidence type="ECO:0000313" key="10">
    <source>
        <dbReference type="EMBL" id="URN96398.1"/>
    </source>
</evidence>
<feature type="transmembrane region" description="Helical" evidence="8">
    <location>
        <begin position="202"/>
        <end position="224"/>
    </location>
</feature>
<feature type="transmembrane region" description="Helical" evidence="8">
    <location>
        <begin position="313"/>
        <end position="332"/>
    </location>
</feature>
<feature type="transmembrane region" description="Helical" evidence="8">
    <location>
        <begin position="280"/>
        <end position="301"/>
    </location>
</feature>
<keyword evidence="5 8" id="KW-0812">Transmembrane</keyword>
<evidence type="ECO:0000313" key="11">
    <source>
        <dbReference type="Proteomes" id="UP001056756"/>
    </source>
</evidence>
<dbReference type="Pfam" id="PF12698">
    <property type="entry name" value="ABC2_membrane_3"/>
    <property type="match status" value="1"/>
</dbReference>
<reference evidence="10" key="1">
    <citation type="submission" date="2022-05" db="EMBL/GenBank/DDBJ databases">
        <title>Novel bacterial taxa in a minimal lignocellulolytic consortium and its capacity to transform plastics disclosed by genome-resolved metagenomics.</title>
        <authorList>
            <person name="Rodriguez C.A.D."/>
            <person name="Diaz-Garcia L."/>
            <person name="Herrera K."/>
            <person name="Tarazona N.A."/>
            <person name="Sproer C."/>
            <person name="Overmann J."/>
            <person name="Jimenez D.J."/>
        </authorList>
    </citation>
    <scope>NUCLEOTIDE SEQUENCE</scope>
    <source>
        <strain evidence="10">MAG5</strain>
    </source>
</reference>
<dbReference type="PANTHER" id="PTHR30294">
    <property type="entry name" value="MEMBRANE COMPONENT OF ABC TRANSPORTER YHHJ-RELATED"/>
    <property type="match status" value="1"/>
</dbReference>
<keyword evidence="3" id="KW-0813">Transport</keyword>
<evidence type="ECO:0000256" key="8">
    <source>
        <dbReference type="SAM" id="Phobius"/>
    </source>
</evidence>
<dbReference type="KEGG" id="plig:NAG76_09340"/>
<dbReference type="Proteomes" id="UP001056756">
    <property type="component" value="Chromosome"/>
</dbReference>
<feature type="transmembrane region" description="Helical" evidence="8">
    <location>
        <begin position="245"/>
        <end position="274"/>
    </location>
</feature>
<feature type="transmembrane region" description="Helical" evidence="8">
    <location>
        <begin position="369"/>
        <end position="387"/>
    </location>
</feature>
<evidence type="ECO:0000256" key="7">
    <source>
        <dbReference type="ARBA" id="ARBA00023136"/>
    </source>
</evidence>